<reference evidence="8" key="1">
    <citation type="submission" date="2016-12" db="EMBL/GenBank/DDBJ databases">
        <title>Discovery of methanogenic haloarchaea.</title>
        <authorList>
            <person name="Sorokin D.Y."/>
            <person name="Makarova K.S."/>
            <person name="Abbas B."/>
            <person name="Ferrer M."/>
            <person name="Golyshin P.N."/>
        </authorList>
    </citation>
    <scope>NUCLEOTIDE SEQUENCE [LARGE SCALE GENOMIC DNA]</scope>
    <source>
        <strain evidence="8">HMET1</strain>
    </source>
</reference>
<keyword evidence="1" id="KW-0229">DNA integration</keyword>
<keyword evidence="3" id="KW-0233">DNA recombination</keyword>
<feature type="domain" description="Core-binding (CB)" evidence="7">
    <location>
        <begin position="26"/>
        <end position="107"/>
    </location>
</feature>
<dbReference type="GO" id="GO:0015074">
    <property type="term" value="P:DNA integration"/>
    <property type="evidence" value="ECO:0007669"/>
    <property type="project" value="UniProtKB-KW"/>
</dbReference>
<dbReference type="STRING" id="1903181.BTN85_0770"/>
<dbReference type="GO" id="GO:0003677">
    <property type="term" value="F:DNA binding"/>
    <property type="evidence" value="ECO:0007669"/>
    <property type="project" value="UniProtKB-UniRule"/>
</dbReference>
<evidence type="ECO:0000313" key="8">
    <source>
        <dbReference type="EMBL" id="OKY78283.1"/>
    </source>
</evidence>
<evidence type="ECO:0000256" key="2">
    <source>
        <dbReference type="ARBA" id="ARBA00023125"/>
    </source>
</evidence>
<feature type="domain" description="Tyr recombinase" evidence="6">
    <location>
        <begin position="128"/>
        <end position="308"/>
    </location>
</feature>
<gene>
    <name evidence="8" type="ORF">BTN85_0770</name>
</gene>
<dbReference type="InterPro" id="IPR050090">
    <property type="entry name" value="Tyrosine_recombinase_XerCD"/>
</dbReference>
<protein>
    <submittedName>
        <fullName evidence="8">XerD/XerC family integrase</fullName>
    </submittedName>
</protein>
<dbReference type="InterPro" id="IPR044068">
    <property type="entry name" value="CB"/>
</dbReference>
<sequence length="397" mass="46709">MGKIKNYKKRHQREIQNIKNSEKINPKTKKHLENFYRDLKVKDYSDSRILKLLNYMKILSKQINKDLNQATENDLKELVAWINQRDLAESTKRTYKIILKRFYKWLNNEKEHPEKIEFIETSYNRKNKLPNKLLKEKDIQKLIEATTNPRDKLLISLLWETGARIGELIDLTIDDIEDHRHGKKITIDGKTGQRRLPLIESVPYLRDWINLHPRSNEKQAPLWVNLGNSNKGQKCSYRNLTKRLKEAADKTGLDKPVNPHQFRHSRATYLANRFTEAQMCEWFGWVQGSDMPSRYIHLSGRDIDQSYAQIHGIQEDKEKQKSELSPITCPKCQNKNPADANLCSYCGQALSHEAYEKLEKAKTEQKEVEINKSELIQLIEEYEENGKISKKLLKKLL</sequence>
<evidence type="ECO:0000256" key="4">
    <source>
        <dbReference type="PROSITE-ProRule" id="PRU01248"/>
    </source>
</evidence>
<dbReference type="AlphaFoldDB" id="A0A1Q6DVB1"/>
<dbReference type="InterPro" id="IPR010998">
    <property type="entry name" value="Integrase_recombinase_N"/>
</dbReference>
<dbReference type="SUPFAM" id="SSF56349">
    <property type="entry name" value="DNA breaking-rejoining enzymes"/>
    <property type="match status" value="1"/>
</dbReference>
<keyword evidence="5" id="KW-0175">Coiled coil</keyword>
<dbReference type="PROSITE" id="PS51900">
    <property type="entry name" value="CB"/>
    <property type="match status" value="1"/>
</dbReference>
<dbReference type="InterPro" id="IPR011010">
    <property type="entry name" value="DNA_brk_join_enz"/>
</dbReference>
<dbReference type="Pfam" id="PF02899">
    <property type="entry name" value="Phage_int_SAM_1"/>
    <property type="match status" value="1"/>
</dbReference>
<keyword evidence="2 4" id="KW-0238">DNA-binding</keyword>
<evidence type="ECO:0000256" key="1">
    <source>
        <dbReference type="ARBA" id="ARBA00022908"/>
    </source>
</evidence>
<evidence type="ECO:0000313" key="9">
    <source>
        <dbReference type="Proteomes" id="UP000185744"/>
    </source>
</evidence>
<keyword evidence="9" id="KW-1185">Reference proteome</keyword>
<dbReference type="PANTHER" id="PTHR30349">
    <property type="entry name" value="PHAGE INTEGRASE-RELATED"/>
    <property type="match status" value="1"/>
</dbReference>
<dbReference type="InterPro" id="IPR013762">
    <property type="entry name" value="Integrase-like_cat_sf"/>
</dbReference>
<organism evidence="8 9">
    <name type="scientific">Methanohalarchaeum thermophilum</name>
    <dbReference type="NCBI Taxonomy" id="1903181"/>
    <lineage>
        <taxon>Archaea</taxon>
        <taxon>Methanobacteriati</taxon>
        <taxon>Methanobacteriota</taxon>
        <taxon>Methanonatronarchaeia</taxon>
        <taxon>Methanonatronarchaeales</taxon>
        <taxon>Methanonatronarchaeaceae</taxon>
        <taxon>Candidatus Methanohalarchaeum</taxon>
    </lineage>
</organism>
<dbReference type="CDD" id="cd00397">
    <property type="entry name" value="DNA_BRE_C"/>
    <property type="match status" value="1"/>
</dbReference>
<evidence type="ECO:0000259" key="7">
    <source>
        <dbReference type="PROSITE" id="PS51900"/>
    </source>
</evidence>
<proteinExistence type="predicted"/>
<dbReference type="InterPro" id="IPR002104">
    <property type="entry name" value="Integrase_catalytic"/>
</dbReference>
<dbReference type="Gene3D" id="1.10.150.130">
    <property type="match status" value="1"/>
</dbReference>
<dbReference type="Proteomes" id="UP000185744">
    <property type="component" value="Unassembled WGS sequence"/>
</dbReference>
<name>A0A1Q6DVB1_METT1</name>
<dbReference type="GO" id="GO:0006310">
    <property type="term" value="P:DNA recombination"/>
    <property type="evidence" value="ECO:0007669"/>
    <property type="project" value="UniProtKB-KW"/>
</dbReference>
<dbReference type="PROSITE" id="PS51898">
    <property type="entry name" value="TYR_RECOMBINASE"/>
    <property type="match status" value="1"/>
</dbReference>
<evidence type="ECO:0000256" key="3">
    <source>
        <dbReference type="ARBA" id="ARBA00023172"/>
    </source>
</evidence>
<feature type="coiled-coil region" evidence="5">
    <location>
        <begin position="358"/>
        <end position="385"/>
    </location>
</feature>
<dbReference type="PANTHER" id="PTHR30349:SF87">
    <property type="entry name" value="TRANSPOSASE A"/>
    <property type="match status" value="1"/>
</dbReference>
<comment type="caution">
    <text evidence="8">The sequence shown here is derived from an EMBL/GenBank/DDBJ whole genome shotgun (WGS) entry which is preliminary data.</text>
</comment>
<dbReference type="InterPro" id="IPR004107">
    <property type="entry name" value="Integrase_SAM-like_N"/>
</dbReference>
<accession>A0A1Q6DVB1</accession>
<evidence type="ECO:0000259" key="6">
    <source>
        <dbReference type="PROSITE" id="PS51898"/>
    </source>
</evidence>
<dbReference type="Pfam" id="PF00589">
    <property type="entry name" value="Phage_integrase"/>
    <property type="match status" value="1"/>
</dbReference>
<evidence type="ECO:0000256" key="5">
    <source>
        <dbReference type="SAM" id="Coils"/>
    </source>
</evidence>
<dbReference type="Gene3D" id="1.10.443.10">
    <property type="entry name" value="Intergrase catalytic core"/>
    <property type="match status" value="1"/>
</dbReference>
<dbReference type="InParanoid" id="A0A1Q6DVB1"/>
<dbReference type="EMBL" id="MSDW01000001">
    <property type="protein sequence ID" value="OKY78283.1"/>
    <property type="molecule type" value="Genomic_DNA"/>
</dbReference>